<dbReference type="OrthoDB" id="5540942at2"/>
<dbReference type="AlphaFoldDB" id="A0A1H3H4X0"/>
<dbReference type="Proteomes" id="UP000199515">
    <property type="component" value="Unassembled WGS sequence"/>
</dbReference>
<evidence type="ECO:0000313" key="2">
    <source>
        <dbReference type="Proteomes" id="UP000199515"/>
    </source>
</evidence>
<keyword evidence="2" id="KW-1185">Reference proteome</keyword>
<dbReference type="STRING" id="589385.SAMN05421504_104515"/>
<reference evidence="1 2" key="1">
    <citation type="submission" date="2016-10" db="EMBL/GenBank/DDBJ databases">
        <authorList>
            <person name="de Groot N.N."/>
        </authorList>
    </citation>
    <scope>NUCLEOTIDE SEQUENCE [LARGE SCALE GENOMIC DNA]</scope>
    <source>
        <strain evidence="1 2">CPCC 202699</strain>
    </source>
</reference>
<sequence length="135" mass="15135">MHTPSARSVPESLDPGNPVREAVLQAAVARLDEYFGDRVQVAVEQLNRVGDWVFLHGRMHGAEGGRPYYAGTIYETRRHDGVMSDVYAVLLKKSEAGRPDDARSWRLSDYAIGPTDVTWLEWPDRHQAPPAVFGF</sequence>
<dbReference type="RefSeq" id="WP_091291418.1">
    <property type="nucleotide sequence ID" value="NZ_FNON01000004.1"/>
</dbReference>
<gene>
    <name evidence="1" type="ORF">SAMN05421504_104515</name>
</gene>
<dbReference type="EMBL" id="FNON01000004">
    <property type="protein sequence ID" value="SDY10370.1"/>
    <property type="molecule type" value="Genomic_DNA"/>
</dbReference>
<organism evidence="1 2">
    <name type="scientific">Amycolatopsis xylanica</name>
    <dbReference type="NCBI Taxonomy" id="589385"/>
    <lineage>
        <taxon>Bacteria</taxon>
        <taxon>Bacillati</taxon>
        <taxon>Actinomycetota</taxon>
        <taxon>Actinomycetes</taxon>
        <taxon>Pseudonocardiales</taxon>
        <taxon>Pseudonocardiaceae</taxon>
        <taxon>Amycolatopsis</taxon>
    </lineage>
</organism>
<accession>A0A1H3H4X0</accession>
<name>A0A1H3H4X0_9PSEU</name>
<evidence type="ECO:0000313" key="1">
    <source>
        <dbReference type="EMBL" id="SDY10370.1"/>
    </source>
</evidence>
<protein>
    <submittedName>
        <fullName evidence="1">Uncharacterized protein</fullName>
    </submittedName>
</protein>
<proteinExistence type="predicted"/>